<evidence type="ECO:0000313" key="5">
    <source>
        <dbReference type="Proteomes" id="UP000829494"/>
    </source>
</evidence>
<dbReference type="SUPFAM" id="SSF47336">
    <property type="entry name" value="ACP-like"/>
    <property type="match status" value="1"/>
</dbReference>
<name>A0ABY3Z4T9_STRRM</name>
<keyword evidence="1" id="KW-0596">Phosphopantetheine</keyword>
<dbReference type="RefSeq" id="WP_003979979.1">
    <property type="nucleotide sequence ID" value="NZ_CP043497.1"/>
</dbReference>
<proteinExistence type="predicted"/>
<dbReference type="InterPro" id="IPR020806">
    <property type="entry name" value="PKS_PP-bd"/>
</dbReference>
<dbReference type="Pfam" id="PF00550">
    <property type="entry name" value="PP-binding"/>
    <property type="match status" value="1"/>
</dbReference>
<reference evidence="4 5" key="1">
    <citation type="submission" date="2022-03" db="EMBL/GenBank/DDBJ databases">
        <title>Complete genome of Streptomyces rimosus ssp. rimosus R7 (=ATCC 10970).</title>
        <authorList>
            <person name="Beganovic S."/>
            <person name="Ruckert C."/>
            <person name="Busche T."/>
            <person name="Kalinowski J."/>
            <person name="Wittmann C."/>
        </authorList>
    </citation>
    <scope>NUCLEOTIDE SEQUENCE [LARGE SCALE GENOMIC DNA]</scope>
    <source>
        <strain evidence="4 5">R7</strain>
    </source>
</reference>
<evidence type="ECO:0000256" key="2">
    <source>
        <dbReference type="ARBA" id="ARBA00022553"/>
    </source>
</evidence>
<keyword evidence="5" id="KW-1185">Reference proteome</keyword>
<dbReference type="PROSITE" id="PS50075">
    <property type="entry name" value="CARRIER"/>
    <property type="match status" value="1"/>
</dbReference>
<dbReference type="SMART" id="SM00823">
    <property type="entry name" value="PKS_PP"/>
    <property type="match status" value="1"/>
</dbReference>
<dbReference type="InterPro" id="IPR036736">
    <property type="entry name" value="ACP-like_sf"/>
</dbReference>
<protein>
    <submittedName>
        <fullName evidence="4">Acyl carrier protein</fullName>
    </submittedName>
</protein>
<organism evidence="4 5">
    <name type="scientific">Streptomyces rimosus subsp. rimosus</name>
    <dbReference type="NCBI Taxonomy" id="132474"/>
    <lineage>
        <taxon>Bacteria</taxon>
        <taxon>Bacillati</taxon>
        <taxon>Actinomycetota</taxon>
        <taxon>Actinomycetes</taxon>
        <taxon>Kitasatosporales</taxon>
        <taxon>Streptomycetaceae</taxon>
        <taxon>Streptomyces</taxon>
    </lineage>
</organism>
<dbReference type="InterPro" id="IPR009081">
    <property type="entry name" value="PP-bd_ACP"/>
</dbReference>
<sequence>MSQTAESTAQDQTITAVREALGDVLQRELPDLGPDAKLFDDYGLDSTGVLDLLMRLEEVFDVEFDTEELEMSHFATVRTLADYVAAAR</sequence>
<dbReference type="Proteomes" id="UP000829494">
    <property type="component" value="Chromosome"/>
</dbReference>
<dbReference type="EMBL" id="CP094298">
    <property type="protein sequence ID" value="UNZ04542.1"/>
    <property type="molecule type" value="Genomic_DNA"/>
</dbReference>
<evidence type="ECO:0000259" key="3">
    <source>
        <dbReference type="PROSITE" id="PS50075"/>
    </source>
</evidence>
<evidence type="ECO:0000313" key="4">
    <source>
        <dbReference type="EMBL" id="UNZ04542.1"/>
    </source>
</evidence>
<keyword evidence="2" id="KW-0597">Phosphoprotein</keyword>
<accession>A0ABY3Z4T9</accession>
<dbReference type="InterPro" id="IPR006162">
    <property type="entry name" value="Ppantetheine_attach_site"/>
</dbReference>
<dbReference type="Gene3D" id="1.10.1200.10">
    <property type="entry name" value="ACP-like"/>
    <property type="match status" value="1"/>
</dbReference>
<dbReference type="GeneID" id="66856357"/>
<dbReference type="PROSITE" id="PS00012">
    <property type="entry name" value="PHOSPHOPANTETHEINE"/>
    <property type="match status" value="1"/>
</dbReference>
<gene>
    <name evidence="4" type="ORF">SRIMR7_20490</name>
</gene>
<evidence type="ECO:0000256" key="1">
    <source>
        <dbReference type="ARBA" id="ARBA00022450"/>
    </source>
</evidence>
<feature type="domain" description="Carrier" evidence="3">
    <location>
        <begin position="8"/>
        <end position="88"/>
    </location>
</feature>